<protein>
    <submittedName>
        <fullName evidence="4">MmgE/PrpD family protein</fullName>
    </submittedName>
</protein>
<comment type="similarity">
    <text evidence="1">Belongs to the PrpD family.</text>
</comment>
<dbReference type="Gene3D" id="1.10.4100.10">
    <property type="entry name" value="2-methylcitrate dehydratase PrpD"/>
    <property type="match status" value="1"/>
</dbReference>
<organism evidence="4">
    <name type="scientific">Caldiarchaeum subterraneum</name>
    <dbReference type="NCBI Taxonomy" id="311458"/>
    <lineage>
        <taxon>Archaea</taxon>
        <taxon>Nitrososphaerota</taxon>
        <taxon>Candidatus Caldarchaeales</taxon>
        <taxon>Candidatus Caldarchaeaceae</taxon>
        <taxon>Candidatus Caldarchaeum</taxon>
    </lineage>
</organism>
<dbReference type="SUPFAM" id="SSF103378">
    <property type="entry name" value="2-methylcitrate dehydratase PrpD"/>
    <property type="match status" value="1"/>
</dbReference>
<dbReference type="AlphaFoldDB" id="A0A7C5QIG6"/>
<evidence type="ECO:0000313" key="4">
    <source>
        <dbReference type="EMBL" id="HHK67714.1"/>
    </source>
</evidence>
<dbReference type="Gene3D" id="3.30.1330.120">
    <property type="entry name" value="2-methylcitrate dehydratase PrpD"/>
    <property type="match status" value="1"/>
</dbReference>
<dbReference type="PANTHER" id="PTHR16943">
    <property type="entry name" value="2-METHYLCITRATE DEHYDRATASE-RELATED"/>
    <property type="match status" value="1"/>
</dbReference>
<evidence type="ECO:0000259" key="2">
    <source>
        <dbReference type="Pfam" id="PF03972"/>
    </source>
</evidence>
<evidence type="ECO:0000256" key="1">
    <source>
        <dbReference type="ARBA" id="ARBA00006174"/>
    </source>
</evidence>
<dbReference type="InterPro" id="IPR045337">
    <property type="entry name" value="MmgE_PrpD_C"/>
</dbReference>
<dbReference type="Pfam" id="PF03972">
    <property type="entry name" value="MmgE_PrpD_N"/>
    <property type="match status" value="1"/>
</dbReference>
<gene>
    <name evidence="4" type="ORF">ENM11_00970</name>
</gene>
<dbReference type="InterPro" id="IPR005656">
    <property type="entry name" value="MmgE_PrpD"/>
</dbReference>
<dbReference type="InterPro" id="IPR045336">
    <property type="entry name" value="MmgE_PrpD_N"/>
</dbReference>
<evidence type="ECO:0000259" key="3">
    <source>
        <dbReference type="Pfam" id="PF19305"/>
    </source>
</evidence>
<comment type="caution">
    <text evidence="4">The sequence shown here is derived from an EMBL/GenBank/DDBJ whole genome shotgun (WGS) entry which is preliminary data.</text>
</comment>
<feature type="domain" description="MmgE/PrpD N-terminal" evidence="2">
    <location>
        <begin position="21"/>
        <end position="242"/>
    </location>
</feature>
<dbReference type="EMBL" id="DRWN01000011">
    <property type="protein sequence ID" value="HHK67714.1"/>
    <property type="molecule type" value="Genomic_DNA"/>
</dbReference>
<dbReference type="Pfam" id="PF19305">
    <property type="entry name" value="MmgE_PrpD_C"/>
    <property type="match status" value="1"/>
</dbReference>
<accession>A0A7C5QIG6</accession>
<dbReference type="GO" id="GO:0016829">
    <property type="term" value="F:lyase activity"/>
    <property type="evidence" value="ECO:0007669"/>
    <property type="project" value="InterPro"/>
</dbReference>
<proteinExistence type="inferred from homology"/>
<dbReference type="InterPro" id="IPR036148">
    <property type="entry name" value="MmgE/PrpD_sf"/>
</dbReference>
<dbReference type="InterPro" id="IPR042183">
    <property type="entry name" value="MmgE/PrpD_sf_1"/>
</dbReference>
<reference evidence="4" key="1">
    <citation type="journal article" date="2020" name="mSystems">
        <title>Genome- and Community-Level Interaction Insights into Carbon Utilization and Element Cycling Functions of Hydrothermarchaeota in Hydrothermal Sediment.</title>
        <authorList>
            <person name="Zhou Z."/>
            <person name="Liu Y."/>
            <person name="Xu W."/>
            <person name="Pan J."/>
            <person name="Luo Z.H."/>
            <person name="Li M."/>
        </authorList>
    </citation>
    <scope>NUCLEOTIDE SEQUENCE [LARGE SCALE GENOMIC DNA]</scope>
    <source>
        <strain evidence="4">SpSt-1056</strain>
    </source>
</reference>
<sequence>MFDRVVEQIVNFSLGKIVLRDGVLNEVKRRVLDSFGCYLGAWNEEALVSARKAALKYAVTNQGSTLWLSGEKATPDWASFANAVGVRALDFNDTYLSKEPLHPSDMIPAIIAAAETSGADGRAVAEAIAVGYEVGCRLCDAVTLRKKGWDHVNFTMVAAAAGVGRVMGLDAEKLGNALSLAVVPHAAMRQTRAGELSMWKGAAAANACRNAVFACMLAENGMTGPSQPFEGEMGFFKQVSGEAFSLETLPKVREPDMIVKTYIKYHPVEYHAMTAVDAALKVLEKAGSAQNISKVRVDTFEASYTILAKDREKWRPRTRETADHSLPYIVAVTLLDGGVWLDSFSADRVKKDDIASFIDRIEVVEDAALTARYPEELPNKITAWLKDGRQVSEEVAIPRGHYKNPMTDQEVEAKFNRLASGLLSEQQRKEVVNIVWNLERLGSVSELVEVFVR</sequence>
<name>A0A7C5QIG6_CALS0</name>
<feature type="domain" description="MmgE/PrpD C-terminal" evidence="3">
    <location>
        <begin position="266"/>
        <end position="437"/>
    </location>
</feature>
<dbReference type="PANTHER" id="PTHR16943:SF8">
    <property type="entry name" value="2-METHYLCITRATE DEHYDRATASE"/>
    <property type="match status" value="1"/>
</dbReference>
<dbReference type="InterPro" id="IPR042188">
    <property type="entry name" value="MmgE/PrpD_sf_2"/>
</dbReference>